<evidence type="ECO:0000313" key="3">
    <source>
        <dbReference type="Proteomes" id="UP000886520"/>
    </source>
</evidence>
<feature type="compositionally biased region" description="Basic and acidic residues" evidence="1">
    <location>
        <begin position="514"/>
        <end position="530"/>
    </location>
</feature>
<feature type="compositionally biased region" description="Low complexity" evidence="1">
    <location>
        <begin position="596"/>
        <end position="647"/>
    </location>
</feature>
<accession>A0A9D4UGS8</accession>
<dbReference type="Pfam" id="PF07816">
    <property type="entry name" value="DUF1645"/>
    <property type="match status" value="1"/>
</dbReference>
<feature type="compositionally biased region" description="Polar residues" evidence="1">
    <location>
        <begin position="560"/>
        <end position="569"/>
    </location>
</feature>
<proteinExistence type="predicted"/>
<dbReference type="Proteomes" id="UP000886520">
    <property type="component" value="Chromosome 17"/>
</dbReference>
<evidence type="ECO:0000313" key="2">
    <source>
        <dbReference type="EMBL" id="KAI5067515.1"/>
    </source>
</evidence>
<feature type="compositionally biased region" description="Basic residues" evidence="1">
    <location>
        <begin position="537"/>
        <end position="548"/>
    </location>
</feature>
<comment type="caution">
    <text evidence="2">The sequence shown here is derived from an EMBL/GenBank/DDBJ whole genome shotgun (WGS) entry which is preliminary data.</text>
</comment>
<feature type="compositionally biased region" description="Basic and acidic residues" evidence="1">
    <location>
        <begin position="549"/>
        <end position="559"/>
    </location>
</feature>
<organism evidence="2 3">
    <name type="scientific">Adiantum capillus-veneris</name>
    <name type="common">Maidenhair fern</name>
    <dbReference type="NCBI Taxonomy" id="13818"/>
    <lineage>
        <taxon>Eukaryota</taxon>
        <taxon>Viridiplantae</taxon>
        <taxon>Streptophyta</taxon>
        <taxon>Embryophyta</taxon>
        <taxon>Tracheophyta</taxon>
        <taxon>Polypodiopsida</taxon>
        <taxon>Polypodiidae</taxon>
        <taxon>Polypodiales</taxon>
        <taxon>Pteridineae</taxon>
        <taxon>Pteridaceae</taxon>
        <taxon>Vittarioideae</taxon>
        <taxon>Adiantum</taxon>
    </lineage>
</organism>
<feature type="compositionally biased region" description="Low complexity" evidence="1">
    <location>
        <begin position="503"/>
        <end position="512"/>
    </location>
</feature>
<feature type="compositionally biased region" description="Low complexity" evidence="1">
    <location>
        <begin position="185"/>
        <end position="195"/>
    </location>
</feature>
<keyword evidence="3" id="KW-1185">Reference proteome</keyword>
<gene>
    <name evidence="2" type="ORF">GOP47_0018043</name>
</gene>
<sequence>MQESLTFPLLGSPSRFTFPELTTPTTHHESCCSELSSSTSTPFVSAPSSPSRMMQKGFYFSAPASPTWPKISPPQQQAHVQQMMMDYSSCQSITSWSHDYRVSPEPPLQAHGYGESAGISSSCVLKSCQYAELHESLPWTPHTEAHDSQHHGSCSSPCCRGPVQSEHYGSSNVPLFPLQTHHKSSSSWSPESLPSKLEEGPRRAQQAAEPSLQTGHRSWDQKAAAPAQVKHSSSSHQYQVFGSMNQSYVAYDAAVSCATLRRVVKDLDQSYSRNSLYASAVPFAWEEKPGTPKARSVASETSNGEDDAASILLSGSSEFEFSARFTEHEEPPMSPTPISTSSNSFKHHFDGYDSPSSAYTLALANDHVQSGTATKEQIWPLRPPPRLDNPVLPMKQLIKDNANQNKHSHRYSLSSLSAPQSPRSPRKFDIRGVLCGIASPDNAVFDPFLVAMEKSMEKDRGSFASESRKSGKKETYRDAPPHRRTQSSSPLRIFHWDDHSAKSNSSSNGSSSTEDIKSKHPIQREIDARHNAGTPKGSKRWSFRGFLHRKSDSGGESARHSNTSLSLRSSGRESNMSSTSRRESCSSPGIGEGQAMDMMSNSGDDMNNMKMKSASSHMSNNSSTTVSSMPSTPPSMLSSSASNNSSKGKLNTHHKANQKGPYALHYNMQRAHTEELRKKTFLPYKHGLLGCLGFPSKSYRAIATLSKPLQSVS</sequence>
<feature type="region of interest" description="Disordered" evidence="1">
    <location>
        <begin position="170"/>
        <end position="231"/>
    </location>
</feature>
<reference evidence="2" key="1">
    <citation type="submission" date="2021-01" db="EMBL/GenBank/DDBJ databases">
        <title>Adiantum capillus-veneris genome.</title>
        <authorList>
            <person name="Fang Y."/>
            <person name="Liao Q."/>
        </authorList>
    </citation>
    <scope>NUCLEOTIDE SEQUENCE</scope>
    <source>
        <strain evidence="2">H3</strain>
        <tissue evidence="2">Leaf</tissue>
    </source>
</reference>
<feature type="region of interest" description="Disordered" evidence="1">
    <location>
        <begin position="457"/>
        <end position="659"/>
    </location>
</feature>
<protein>
    <submittedName>
        <fullName evidence="2">Uncharacterized protein</fullName>
    </submittedName>
</protein>
<evidence type="ECO:0000256" key="1">
    <source>
        <dbReference type="SAM" id="MobiDB-lite"/>
    </source>
</evidence>
<name>A0A9D4UGS8_ADICA</name>
<dbReference type="AlphaFoldDB" id="A0A9D4UGS8"/>
<dbReference type="InterPro" id="IPR012442">
    <property type="entry name" value="DUF1645_plant"/>
</dbReference>
<dbReference type="OrthoDB" id="667051at2759"/>
<feature type="region of interest" description="Disordered" evidence="1">
    <location>
        <begin position="403"/>
        <end position="425"/>
    </location>
</feature>
<feature type="compositionally biased region" description="Polar residues" evidence="1">
    <location>
        <begin position="403"/>
        <end position="423"/>
    </location>
</feature>
<dbReference type="EMBL" id="JABFUD020000017">
    <property type="protein sequence ID" value="KAI5067515.1"/>
    <property type="molecule type" value="Genomic_DNA"/>
</dbReference>
<feature type="compositionally biased region" description="Basic and acidic residues" evidence="1">
    <location>
        <begin position="457"/>
        <end position="481"/>
    </location>
</feature>